<dbReference type="AlphaFoldDB" id="A0A645DSH6"/>
<evidence type="ECO:0000256" key="2">
    <source>
        <dbReference type="ARBA" id="ARBA00022475"/>
    </source>
</evidence>
<feature type="transmembrane region" description="Helical" evidence="6">
    <location>
        <begin position="258"/>
        <end position="282"/>
    </location>
</feature>
<dbReference type="PANTHER" id="PTHR30250:SF11">
    <property type="entry name" value="O-ANTIGEN TRANSPORTER-RELATED"/>
    <property type="match status" value="1"/>
</dbReference>
<accession>A0A645DSH6</accession>
<keyword evidence="2" id="KW-1003">Cell membrane</keyword>
<keyword evidence="5 6" id="KW-0472">Membrane</keyword>
<feature type="transmembrane region" description="Helical" evidence="6">
    <location>
        <begin position="50"/>
        <end position="67"/>
    </location>
</feature>
<feature type="transmembrane region" description="Helical" evidence="6">
    <location>
        <begin position="109"/>
        <end position="133"/>
    </location>
</feature>
<evidence type="ECO:0000256" key="3">
    <source>
        <dbReference type="ARBA" id="ARBA00022692"/>
    </source>
</evidence>
<comment type="subcellular location">
    <subcellularLocation>
        <location evidence="1">Cell membrane</location>
        <topology evidence="1">Multi-pass membrane protein</topology>
    </subcellularLocation>
</comment>
<dbReference type="GO" id="GO:0005886">
    <property type="term" value="C:plasma membrane"/>
    <property type="evidence" value="ECO:0007669"/>
    <property type="project" value="UniProtKB-SubCell"/>
</dbReference>
<evidence type="ECO:0000256" key="4">
    <source>
        <dbReference type="ARBA" id="ARBA00022989"/>
    </source>
</evidence>
<reference evidence="7" key="1">
    <citation type="submission" date="2019-08" db="EMBL/GenBank/DDBJ databases">
        <authorList>
            <person name="Kucharzyk K."/>
            <person name="Murdoch R.W."/>
            <person name="Higgins S."/>
            <person name="Loffler F."/>
        </authorList>
    </citation>
    <scope>NUCLEOTIDE SEQUENCE</scope>
</reference>
<evidence type="ECO:0000313" key="7">
    <source>
        <dbReference type="EMBL" id="MPM92215.1"/>
    </source>
</evidence>
<feature type="transmembrane region" description="Helical" evidence="6">
    <location>
        <begin position="171"/>
        <end position="191"/>
    </location>
</feature>
<sequence>MLLFYGAKLWRYYLPLKRIEKNVLKEMLGYSLPMVPNSLSWWISNSASKYILTSYASIGVVGIFAAAGKLPSIIYVISGIFVSAWRLSAVDDFGTDKGIDFYSSVYNKYFTLCVITSSMVIVLNKGLAFLFYGRDFYNAWQYIPILILAVMMHGFSEFFGTIYTTAKRTPMLFYSSFIGAIVQIVAGWFLIQRYGGHGAAASTLMSYATIYIIRMMHSSKIIKLKVNYKKDIILLLLLFAQVIVATITHKFFDMGTIFIFLVIVAINVNLIIDITKICWSLCRARFKLIFTK</sequence>
<feature type="transmembrane region" description="Helical" evidence="6">
    <location>
        <begin position="139"/>
        <end position="159"/>
    </location>
</feature>
<evidence type="ECO:0000256" key="6">
    <source>
        <dbReference type="SAM" id="Phobius"/>
    </source>
</evidence>
<keyword evidence="4 6" id="KW-1133">Transmembrane helix</keyword>
<feature type="transmembrane region" description="Helical" evidence="6">
    <location>
        <begin position="197"/>
        <end position="213"/>
    </location>
</feature>
<dbReference type="EMBL" id="VSSQ01039186">
    <property type="protein sequence ID" value="MPM92215.1"/>
    <property type="molecule type" value="Genomic_DNA"/>
</dbReference>
<proteinExistence type="predicted"/>
<comment type="caution">
    <text evidence="7">The sequence shown here is derived from an EMBL/GenBank/DDBJ whole genome shotgun (WGS) entry which is preliminary data.</text>
</comment>
<keyword evidence="3 6" id="KW-0812">Transmembrane</keyword>
<evidence type="ECO:0000256" key="1">
    <source>
        <dbReference type="ARBA" id="ARBA00004651"/>
    </source>
</evidence>
<dbReference type="InterPro" id="IPR050833">
    <property type="entry name" value="Poly_Biosynth_Transport"/>
</dbReference>
<feature type="transmembrane region" description="Helical" evidence="6">
    <location>
        <begin position="233"/>
        <end position="252"/>
    </location>
</feature>
<organism evidence="7">
    <name type="scientific">bioreactor metagenome</name>
    <dbReference type="NCBI Taxonomy" id="1076179"/>
    <lineage>
        <taxon>unclassified sequences</taxon>
        <taxon>metagenomes</taxon>
        <taxon>ecological metagenomes</taxon>
    </lineage>
</organism>
<dbReference type="PANTHER" id="PTHR30250">
    <property type="entry name" value="PST FAMILY PREDICTED COLANIC ACID TRANSPORTER"/>
    <property type="match status" value="1"/>
</dbReference>
<evidence type="ECO:0000256" key="5">
    <source>
        <dbReference type="ARBA" id="ARBA00023136"/>
    </source>
</evidence>
<protein>
    <submittedName>
        <fullName evidence="7">Uncharacterized protein</fullName>
    </submittedName>
</protein>
<gene>
    <name evidence="7" type="ORF">SDC9_139350</name>
</gene>
<name>A0A645DSH6_9ZZZZ</name>